<evidence type="ECO:0000256" key="1">
    <source>
        <dbReference type="SAM" id="Phobius"/>
    </source>
</evidence>
<name>A0ABQ5XMG6_9GAMM</name>
<comment type="caution">
    <text evidence="2">The sequence shown here is derived from an EMBL/GenBank/DDBJ whole genome shotgun (WGS) entry which is preliminary data.</text>
</comment>
<feature type="transmembrane region" description="Helical" evidence="1">
    <location>
        <begin position="37"/>
        <end position="59"/>
    </location>
</feature>
<proteinExistence type="predicted"/>
<evidence type="ECO:0008006" key="4">
    <source>
        <dbReference type="Google" id="ProtNLM"/>
    </source>
</evidence>
<protein>
    <recommendedName>
        <fullName evidence="4">DUF4405 domain-containing protein</fullName>
    </recommendedName>
</protein>
<evidence type="ECO:0000313" key="3">
    <source>
        <dbReference type="Proteomes" id="UP001156670"/>
    </source>
</evidence>
<keyword evidence="1" id="KW-1133">Transmembrane helix</keyword>
<feature type="transmembrane region" description="Helical" evidence="1">
    <location>
        <begin position="6"/>
        <end position="25"/>
    </location>
</feature>
<feature type="transmembrane region" description="Helical" evidence="1">
    <location>
        <begin position="71"/>
        <end position="90"/>
    </location>
</feature>
<sequence>MVYFMMVLANLLAIILAVYALVHSLRRHDHAAVRFEMAVWVVLVVIPLGVATLGPPWGVQTAAIRFLTHPLSYLGLAALIALHAAWRGSAWQVAERRDRKASPSRQ</sequence>
<accession>A0ABQ5XMG6</accession>
<keyword evidence="3" id="KW-1185">Reference proteome</keyword>
<evidence type="ECO:0000313" key="2">
    <source>
        <dbReference type="EMBL" id="GLQ91708.1"/>
    </source>
</evidence>
<gene>
    <name evidence="2" type="ORF">GCM10007901_06580</name>
</gene>
<organism evidence="2 3">
    <name type="scientific">Dyella acidisoli</name>
    <dbReference type="NCBI Taxonomy" id="1867834"/>
    <lineage>
        <taxon>Bacteria</taxon>
        <taxon>Pseudomonadati</taxon>
        <taxon>Pseudomonadota</taxon>
        <taxon>Gammaproteobacteria</taxon>
        <taxon>Lysobacterales</taxon>
        <taxon>Rhodanobacteraceae</taxon>
        <taxon>Dyella</taxon>
    </lineage>
</organism>
<dbReference type="Proteomes" id="UP001156670">
    <property type="component" value="Unassembled WGS sequence"/>
</dbReference>
<keyword evidence="1" id="KW-0812">Transmembrane</keyword>
<keyword evidence="1" id="KW-0472">Membrane</keyword>
<dbReference type="RefSeq" id="WP_284319455.1">
    <property type="nucleotide sequence ID" value="NZ_BSOB01000005.1"/>
</dbReference>
<reference evidence="3" key="1">
    <citation type="journal article" date="2019" name="Int. J. Syst. Evol. Microbiol.">
        <title>The Global Catalogue of Microorganisms (GCM) 10K type strain sequencing project: providing services to taxonomists for standard genome sequencing and annotation.</title>
        <authorList>
            <consortium name="The Broad Institute Genomics Platform"/>
            <consortium name="The Broad Institute Genome Sequencing Center for Infectious Disease"/>
            <person name="Wu L."/>
            <person name="Ma J."/>
        </authorList>
    </citation>
    <scope>NUCLEOTIDE SEQUENCE [LARGE SCALE GENOMIC DNA]</scope>
    <source>
        <strain evidence="3">NBRC 111980</strain>
    </source>
</reference>
<dbReference type="EMBL" id="BSOB01000005">
    <property type="protein sequence ID" value="GLQ91708.1"/>
    <property type="molecule type" value="Genomic_DNA"/>
</dbReference>